<dbReference type="SUPFAM" id="SSF53146">
    <property type="entry name" value="Nitrogenase accessory factor-like"/>
    <property type="match status" value="1"/>
</dbReference>
<dbReference type="Gene3D" id="3.30.420.130">
    <property type="entry name" value="Dinitrogenase iron-molybdenum cofactor biosynthesis domain"/>
    <property type="match status" value="1"/>
</dbReference>
<gene>
    <name evidence="2" type="ORF">HNP76_002115</name>
</gene>
<protein>
    <submittedName>
        <fullName evidence="2">Putative Fe-Mo cluster-binding NifX family protein</fullName>
    </submittedName>
</protein>
<dbReference type="PANTHER" id="PTHR42983">
    <property type="entry name" value="DINITROGENASE IRON-MOLYBDENUM COFACTOR PROTEIN-RELATED"/>
    <property type="match status" value="1"/>
</dbReference>
<keyword evidence="3" id="KW-1185">Reference proteome</keyword>
<proteinExistence type="predicted"/>
<evidence type="ECO:0000259" key="1">
    <source>
        <dbReference type="Pfam" id="PF02579"/>
    </source>
</evidence>
<dbReference type="EMBL" id="JACHFQ010000006">
    <property type="protein sequence ID" value="MBB5226734.1"/>
    <property type="molecule type" value="Genomic_DNA"/>
</dbReference>
<dbReference type="RefSeq" id="WP_184660264.1">
    <property type="nucleotide sequence ID" value="NZ_CP031518.1"/>
</dbReference>
<feature type="domain" description="Dinitrogenase iron-molybdenum cofactor biosynthesis" evidence="1">
    <location>
        <begin position="12"/>
        <end position="98"/>
    </location>
</feature>
<accession>A0A7W8GA85</accession>
<sequence length="120" mass="12888">MKIAVTYEKETGNVFQHFGKTQYFKIYQIENGKILSSEVIDNGGNGHHALPPYLKSLGVETLILGNRGQGAIDAIAAAGLKELPGITGSADEAAALFAKGELKPNFAAKCDHHGEHHHHD</sequence>
<dbReference type="InterPro" id="IPR003731">
    <property type="entry name" value="Di-Nase_FeMo-co_biosynth"/>
</dbReference>
<evidence type="ECO:0000313" key="3">
    <source>
        <dbReference type="Proteomes" id="UP000518887"/>
    </source>
</evidence>
<dbReference type="InterPro" id="IPR036105">
    <property type="entry name" value="DiNase_FeMo-co_biosyn_sf"/>
</dbReference>
<dbReference type="PANTHER" id="PTHR42983:SF1">
    <property type="entry name" value="IRON-MOLYBDENUM PROTEIN"/>
    <property type="match status" value="1"/>
</dbReference>
<dbReference type="Pfam" id="PF02579">
    <property type="entry name" value="Nitro_FeMo-Co"/>
    <property type="match status" value="1"/>
</dbReference>
<dbReference type="AlphaFoldDB" id="A0A7W8GA85"/>
<name>A0A7W8GA85_9SPIR</name>
<dbReference type="Proteomes" id="UP000518887">
    <property type="component" value="Unassembled WGS sequence"/>
</dbReference>
<reference evidence="2 3" key="1">
    <citation type="submission" date="2020-08" db="EMBL/GenBank/DDBJ databases">
        <title>Genomic Encyclopedia of Type Strains, Phase IV (KMG-IV): sequencing the most valuable type-strain genomes for metagenomic binning, comparative biology and taxonomic classification.</title>
        <authorList>
            <person name="Goeker M."/>
        </authorList>
    </citation>
    <scope>NUCLEOTIDE SEQUENCE [LARGE SCALE GENOMIC DNA]</scope>
    <source>
        <strain evidence="2 3">DSM 103462</strain>
    </source>
</reference>
<evidence type="ECO:0000313" key="2">
    <source>
        <dbReference type="EMBL" id="MBB5226734.1"/>
    </source>
</evidence>
<comment type="caution">
    <text evidence="2">The sequence shown here is derived from an EMBL/GenBank/DDBJ whole genome shotgun (WGS) entry which is preliminary data.</text>
</comment>
<organism evidence="2 3">
    <name type="scientific">Treponema ruminis</name>
    <dbReference type="NCBI Taxonomy" id="744515"/>
    <lineage>
        <taxon>Bacteria</taxon>
        <taxon>Pseudomonadati</taxon>
        <taxon>Spirochaetota</taxon>
        <taxon>Spirochaetia</taxon>
        <taxon>Spirochaetales</taxon>
        <taxon>Treponemataceae</taxon>
        <taxon>Treponema</taxon>
    </lineage>
</organism>